<keyword evidence="14" id="KW-1185">Reference proteome</keyword>
<feature type="transmembrane region" description="Helical" evidence="12">
    <location>
        <begin position="245"/>
        <end position="272"/>
    </location>
</feature>
<dbReference type="GO" id="GO:0034220">
    <property type="term" value="P:monoatomic ion transmembrane transport"/>
    <property type="evidence" value="ECO:0007669"/>
    <property type="project" value="UniProtKB-KW"/>
</dbReference>
<organism evidence="13 14">
    <name type="scientific">Meganyctiphanes norvegica</name>
    <name type="common">Northern krill</name>
    <name type="synonym">Thysanopoda norvegica</name>
    <dbReference type="NCBI Taxonomy" id="48144"/>
    <lineage>
        <taxon>Eukaryota</taxon>
        <taxon>Metazoa</taxon>
        <taxon>Ecdysozoa</taxon>
        <taxon>Arthropoda</taxon>
        <taxon>Crustacea</taxon>
        <taxon>Multicrustacea</taxon>
        <taxon>Malacostraca</taxon>
        <taxon>Eumalacostraca</taxon>
        <taxon>Eucarida</taxon>
        <taxon>Euphausiacea</taxon>
        <taxon>Euphausiidae</taxon>
        <taxon>Meganyctiphanes</taxon>
    </lineage>
</organism>
<evidence type="ECO:0000256" key="6">
    <source>
        <dbReference type="ARBA" id="ARBA00022868"/>
    </source>
</evidence>
<keyword evidence="7" id="KW-0965">Cell junction</keyword>
<keyword evidence="3 12" id="KW-0813">Transport</keyword>
<keyword evidence="11 12" id="KW-0407">Ion channel</keyword>
<dbReference type="AlphaFoldDB" id="A0AAV2SR70"/>
<evidence type="ECO:0000256" key="2">
    <source>
        <dbReference type="ARBA" id="ARBA00004651"/>
    </source>
</evidence>
<feature type="non-terminal residue" evidence="13">
    <location>
        <position position="325"/>
    </location>
</feature>
<accession>A0AAV2SR70</accession>
<dbReference type="InterPro" id="IPR000990">
    <property type="entry name" value="Innexin"/>
</dbReference>
<feature type="transmembrane region" description="Helical" evidence="12">
    <location>
        <begin position="80"/>
        <end position="97"/>
    </location>
</feature>
<dbReference type="PRINTS" id="PR01262">
    <property type="entry name" value="INNEXIN"/>
</dbReference>
<dbReference type="Pfam" id="PF00876">
    <property type="entry name" value="Innexin"/>
    <property type="match status" value="1"/>
</dbReference>
<evidence type="ECO:0000256" key="1">
    <source>
        <dbReference type="ARBA" id="ARBA00004610"/>
    </source>
</evidence>
<keyword evidence="8 12" id="KW-1133">Transmembrane helix</keyword>
<protein>
    <recommendedName>
        <fullName evidence="12">Innexin</fullName>
    </recommendedName>
</protein>
<evidence type="ECO:0000313" key="13">
    <source>
        <dbReference type="EMBL" id="CAL4233401.1"/>
    </source>
</evidence>
<evidence type="ECO:0000256" key="8">
    <source>
        <dbReference type="ARBA" id="ARBA00022989"/>
    </source>
</evidence>
<gene>
    <name evidence="12" type="primary">inx</name>
    <name evidence="13" type="ORF">MNOR_LOCUS39933</name>
</gene>
<evidence type="ECO:0000256" key="11">
    <source>
        <dbReference type="ARBA" id="ARBA00023303"/>
    </source>
</evidence>
<evidence type="ECO:0000256" key="10">
    <source>
        <dbReference type="ARBA" id="ARBA00023136"/>
    </source>
</evidence>
<keyword evidence="10 12" id="KW-0472">Membrane</keyword>
<evidence type="ECO:0000256" key="3">
    <source>
        <dbReference type="ARBA" id="ARBA00022448"/>
    </source>
</evidence>
<sequence length="325" mass="38306">MDTLAIVYDKLLLNRHMRRTLTSLTQKKHITTSHWYYAEDLICKKLSNIQSVKPLDPVHLNICLSYPYIEEDGGVRYILHYRWIPWAFLLLAAVYYIPRITSKSFNNTVSKQLKDLLANAKGDAFDNPEAVEYKTAVEYMKENKGSHNGIYWKYIGLNFLALGVDVFTVFLLDILLQGRFKYYGLSLSAHYNRHPEDFSDEISRTFPPFVKCTIEKQHLIVSSDEKAYGCHLTFMELYEKVFLLLWFWLAFMISITILYIIYLMSMIPYIILRNHAPCRGIRWGIMTVGDYYIRFRLKAHVSESKCKHLFAEDLVYEECVYEEMI</sequence>
<comment type="caution">
    <text evidence="13">The sequence shown here is derived from an EMBL/GenBank/DDBJ whole genome shotgun (WGS) entry which is preliminary data.</text>
</comment>
<dbReference type="PROSITE" id="PS51013">
    <property type="entry name" value="PANNEXIN"/>
    <property type="match status" value="1"/>
</dbReference>
<dbReference type="GO" id="GO:0005886">
    <property type="term" value="C:plasma membrane"/>
    <property type="evidence" value="ECO:0007669"/>
    <property type="project" value="UniProtKB-SubCell"/>
</dbReference>
<evidence type="ECO:0000256" key="7">
    <source>
        <dbReference type="ARBA" id="ARBA00022949"/>
    </source>
</evidence>
<evidence type="ECO:0000256" key="12">
    <source>
        <dbReference type="RuleBase" id="RU010713"/>
    </source>
</evidence>
<evidence type="ECO:0000256" key="5">
    <source>
        <dbReference type="ARBA" id="ARBA00022692"/>
    </source>
</evidence>
<comment type="caution">
    <text evidence="12">Lacks conserved residue(s) required for the propagation of feature annotation.</text>
</comment>
<comment type="function">
    <text evidence="12">Structural component of the gap junctions.</text>
</comment>
<reference evidence="13 14" key="1">
    <citation type="submission" date="2024-05" db="EMBL/GenBank/DDBJ databases">
        <authorList>
            <person name="Wallberg A."/>
        </authorList>
    </citation>
    <scope>NUCLEOTIDE SEQUENCE [LARGE SCALE GENOMIC DNA]</scope>
</reference>
<keyword evidence="6" id="KW-0303">Gap junction</keyword>
<dbReference type="PANTHER" id="PTHR11893">
    <property type="entry name" value="INNEXIN"/>
    <property type="match status" value="1"/>
</dbReference>
<dbReference type="EMBL" id="CAXKWB010111860">
    <property type="protein sequence ID" value="CAL4233401.1"/>
    <property type="molecule type" value="Genomic_DNA"/>
</dbReference>
<name>A0AAV2SR70_MEGNR</name>
<comment type="similarity">
    <text evidence="12">Belongs to the pannexin family.</text>
</comment>
<proteinExistence type="inferred from homology"/>
<evidence type="ECO:0000256" key="9">
    <source>
        <dbReference type="ARBA" id="ARBA00023065"/>
    </source>
</evidence>
<keyword evidence="4" id="KW-1003">Cell membrane</keyword>
<dbReference type="Proteomes" id="UP001497623">
    <property type="component" value="Unassembled WGS sequence"/>
</dbReference>
<keyword evidence="5 12" id="KW-0812">Transmembrane</keyword>
<dbReference type="GO" id="GO:0005243">
    <property type="term" value="F:gap junction channel activity"/>
    <property type="evidence" value="ECO:0007669"/>
    <property type="project" value="TreeGrafter"/>
</dbReference>
<comment type="subcellular location">
    <subcellularLocation>
        <location evidence="1">Cell junction</location>
        <location evidence="1">Gap junction</location>
    </subcellularLocation>
    <subcellularLocation>
        <location evidence="2 12">Cell membrane</location>
        <topology evidence="2 12">Multi-pass membrane protein</topology>
    </subcellularLocation>
</comment>
<feature type="transmembrane region" description="Helical" evidence="12">
    <location>
        <begin position="150"/>
        <end position="176"/>
    </location>
</feature>
<keyword evidence="9 12" id="KW-0406">Ion transport</keyword>
<dbReference type="PANTHER" id="PTHR11893:SF36">
    <property type="entry name" value="INNEXIN-5"/>
    <property type="match status" value="1"/>
</dbReference>
<dbReference type="GO" id="GO:0005921">
    <property type="term" value="C:gap junction"/>
    <property type="evidence" value="ECO:0007669"/>
    <property type="project" value="UniProtKB-SubCell"/>
</dbReference>
<evidence type="ECO:0000313" key="14">
    <source>
        <dbReference type="Proteomes" id="UP001497623"/>
    </source>
</evidence>
<evidence type="ECO:0000256" key="4">
    <source>
        <dbReference type="ARBA" id="ARBA00022475"/>
    </source>
</evidence>